<dbReference type="RefSeq" id="WP_032089640.1">
    <property type="nucleotide sequence ID" value="NZ_DBFOUQ010000011.1"/>
</dbReference>
<dbReference type="CDD" id="cd04692">
    <property type="entry name" value="NUDIX_Hydrolase"/>
    <property type="match status" value="1"/>
</dbReference>
<dbReference type="GO" id="GO:0004452">
    <property type="term" value="F:isopentenyl-diphosphate delta-isomerase activity"/>
    <property type="evidence" value="ECO:0007669"/>
    <property type="project" value="TreeGrafter"/>
</dbReference>
<comment type="caution">
    <text evidence="3">The sequence shown here is derived from an EMBL/GenBank/DDBJ whole genome shotgun (WGS) entry which is preliminary data.</text>
</comment>
<proteinExistence type="predicted"/>
<evidence type="ECO:0000313" key="2">
    <source>
        <dbReference type="EMBL" id="MCB8561870.1"/>
    </source>
</evidence>
<dbReference type="PROSITE" id="PS51462">
    <property type="entry name" value="NUDIX"/>
    <property type="match status" value="1"/>
</dbReference>
<evidence type="ECO:0000313" key="3">
    <source>
        <dbReference type="EMBL" id="PST37194.1"/>
    </source>
</evidence>
<organism evidence="3 4">
    <name type="scientific">Faecalibacillus intestinalis</name>
    <dbReference type="NCBI Taxonomy" id="1982626"/>
    <lineage>
        <taxon>Bacteria</taxon>
        <taxon>Bacillati</taxon>
        <taxon>Bacillota</taxon>
        <taxon>Erysipelotrichia</taxon>
        <taxon>Erysipelotrichales</taxon>
        <taxon>Coprobacillaceae</taxon>
        <taxon>Faecalibacillus</taxon>
    </lineage>
</organism>
<gene>
    <name evidence="3" type="ORF">C7U54_12190</name>
    <name evidence="2" type="ORF">LJD74_07625</name>
</gene>
<dbReference type="InterPro" id="IPR000086">
    <property type="entry name" value="NUDIX_hydrolase_dom"/>
</dbReference>
<keyword evidence="4" id="KW-1185">Reference proteome</keyword>
<evidence type="ECO:0000313" key="4">
    <source>
        <dbReference type="Proteomes" id="UP000240974"/>
    </source>
</evidence>
<dbReference type="Gene3D" id="3.90.79.10">
    <property type="entry name" value="Nucleoside Triphosphate Pyrophosphohydrolase"/>
    <property type="match status" value="1"/>
</dbReference>
<name>A0A2T3FPJ3_9FIRM</name>
<protein>
    <submittedName>
        <fullName evidence="3">NUDIX domain-containing protein</fullName>
    </submittedName>
</protein>
<accession>A0A2T3FPJ3</accession>
<dbReference type="PANTHER" id="PTHR10885">
    <property type="entry name" value="ISOPENTENYL-DIPHOSPHATE DELTA-ISOMERASE"/>
    <property type="match status" value="1"/>
</dbReference>
<reference evidence="3 4" key="1">
    <citation type="journal article" date="2019" name="Int. J. Syst. Evol. Microbiol.">
        <title>Faecalibacillus intestinalis gen. nov., sp. nov. and Faecalibacillus faecis sp. nov., isolated from human faeces.</title>
        <authorList>
            <person name="Seo B."/>
            <person name="Jeon K."/>
            <person name="Baek I."/>
            <person name="Lee Y.M."/>
            <person name="Baek K."/>
            <person name="Ko G."/>
        </authorList>
    </citation>
    <scope>NUCLEOTIDE SEQUENCE [LARGE SCALE GENOMIC DNA]</scope>
    <source>
        <strain evidence="3 4">SNUG30099</strain>
    </source>
</reference>
<dbReference type="Pfam" id="PF00293">
    <property type="entry name" value="NUDIX"/>
    <property type="match status" value="1"/>
</dbReference>
<dbReference type="InterPro" id="IPR015797">
    <property type="entry name" value="NUDIX_hydrolase-like_dom_sf"/>
</dbReference>
<dbReference type="EMBL" id="JAJDKQ010000012">
    <property type="protein sequence ID" value="MCB8561870.1"/>
    <property type="molecule type" value="Genomic_DNA"/>
</dbReference>
<sequence length="183" mass="21588">MEILDICDELGNPTGKTVEREIAHQQGILHRTAHVWILRKKENKIQILLQKRSEQKDSFPGCYDISSAGHIPAGDNYGQSAVRELKEELGIVVRESELIDCGNRRFHFEEIFHGRLFKDNQVSKIFVLWKDLEEKDFVFVDHEVSEVKWLDFEKCYQDVKENKINHCIYIEELDIVKKYLRVQ</sequence>
<dbReference type="PANTHER" id="PTHR10885:SF20">
    <property type="entry name" value="NUDIX HYDROLASE DOMAIN-CONTAINING PROTEIN"/>
    <property type="match status" value="1"/>
</dbReference>
<dbReference type="AlphaFoldDB" id="A0A2T3FPJ3"/>
<evidence type="ECO:0000259" key="1">
    <source>
        <dbReference type="PROSITE" id="PS51462"/>
    </source>
</evidence>
<dbReference type="Proteomes" id="UP000240974">
    <property type="component" value="Unassembled WGS sequence"/>
</dbReference>
<dbReference type="EMBL" id="PYLQ01000023">
    <property type="protein sequence ID" value="PST37194.1"/>
    <property type="molecule type" value="Genomic_DNA"/>
</dbReference>
<dbReference type="GO" id="GO:0009240">
    <property type="term" value="P:isopentenyl diphosphate biosynthetic process"/>
    <property type="evidence" value="ECO:0007669"/>
    <property type="project" value="TreeGrafter"/>
</dbReference>
<feature type="domain" description="Nudix hydrolase" evidence="1">
    <location>
        <begin position="28"/>
        <end position="172"/>
    </location>
</feature>
<reference evidence="2" key="2">
    <citation type="submission" date="2021-10" db="EMBL/GenBank/DDBJ databases">
        <title>Collection of gut derived symbiotic bacterial strains cultured from healthy donors.</title>
        <authorList>
            <person name="Lin H."/>
            <person name="Littmann E."/>
            <person name="Kohout C."/>
            <person name="Pamer E.G."/>
        </authorList>
    </citation>
    <scope>NUCLEOTIDE SEQUENCE</scope>
    <source>
        <strain evidence="2">DFI.5.2</strain>
    </source>
</reference>
<dbReference type="GO" id="GO:0005737">
    <property type="term" value="C:cytoplasm"/>
    <property type="evidence" value="ECO:0007669"/>
    <property type="project" value="TreeGrafter"/>
</dbReference>
<dbReference type="Proteomes" id="UP001197827">
    <property type="component" value="Unassembled WGS sequence"/>
</dbReference>
<dbReference type="SUPFAM" id="SSF55811">
    <property type="entry name" value="Nudix"/>
    <property type="match status" value="1"/>
</dbReference>